<dbReference type="EMBL" id="CABDUW010001318">
    <property type="protein sequence ID" value="VTJ80578.1"/>
    <property type="molecule type" value="Genomic_DNA"/>
</dbReference>
<dbReference type="AlphaFoldDB" id="A0A5E4CFF9"/>
<gene>
    <name evidence="2" type="ORF">MONAX_5E010714</name>
</gene>
<evidence type="ECO:0000313" key="2">
    <source>
        <dbReference type="EMBL" id="VTJ80578.1"/>
    </source>
</evidence>
<dbReference type="Proteomes" id="UP000335636">
    <property type="component" value="Unassembled WGS sequence"/>
</dbReference>
<organism evidence="2 3">
    <name type="scientific">Marmota monax</name>
    <name type="common">Woodchuck</name>
    <dbReference type="NCBI Taxonomy" id="9995"/>
    <lineage>
        <taxon>Eukaryota</taxon>
        <taxon>Metazoa</taxon>
        <taxon>Chordata</taxon>
        <taxon>Craniata</taxon>
        <taxon>Vertebrata</taxon>
        <taxon>Euteleostomi</taxon>
        <taxon>Mammalia</taxon>
        <taxon>Eutheria</taxon>
        <taxon>Euarchontoglires</taxon>
        <taxon>Glires</taxon>
        <taxon>Rodentia</taxon>
        <taxon>Sciuromorpha</taxon>
        <taxon>Sciuridae</taxon>
        <taxon>Xerinae</taxon>
        <taxon>Marmotini</taxon>
        <taxon>Marmota</taxon>
    </lineage>
</organism>
<proteinExistence type="predicted"/>
<evidence type="ECO:0000313" key="3">
    <source>
        <dbReference type="Proteomes" id="UP000335636"/>
    </source>
</evidence>
<feature type="non-terminal residue" evidence="2">
    <location>
        <position position="1"/>
    </location>
</feature>
<feature type="compositionally biased region" description="Polar residues" evidence="1">
    <location>
        <begin position="77"/>
        <end position="88"/>
    </location>
</feature>
<comment type="caution">
    <text evidence="2">The sequence shown here is derived from an EMBL/GenBank/DDBJ whole genome shotgun (WGS) entry which is preliminary data.</text>
</comment>
<name>A0A5E4CFF9_MARMO</name>
<reference evidence="2" key="1">
    <citation type="submission" date="2019-04" db="EMBL/GenBank/DDBJ databases">
        <authorList>
            <person name="Alioto T."/>
            <person name="Alioto T."/>
        </authorList>
    </citation>
    <scope>NUCLEOTIDE SEQUENCE [LARGE SCALE GENOMIC DNA]</scope>
</reference>
<feature type="compositionally biased region" description="Polar residues" evidence="1">
    <location>
        <begin position="47"/>
        <end position="66"/>
    </location>
</feature>
<accession>A0A5E4CFF9</accession>
<evidence type="ECO:0000256" key="1">
    <source>
        <dbReference type="SAM" id="MobiDB-lite"/>
    </source>
</evidence>
<protein>
    <submittedName>
        <fullName evidence="2">Uncharacterized protein</fullName>
    </submittedName>
</protein>
<feature type="region of interest" description="Disordered" evidence="1">
    <location>
        <begin position="42"/>
        <end position="88"/>
    </location>
</feature>
<sequence>SRYMQTLDFPLGPKREVYQLVRATVVYHQLHLAHFNLSCHVEPRAPQSPTNHFPSGRNSSKPSLTSKARDGHHTTHSADTGITSVTGS</sequence>
<keyword evidence="3" id="KW-1185">Reference proteome</keyword>